<evidence type="ECO:0000313" key="2">
    <source>
        <dbReference type="Proteomes" id="UP001324993"/>
    </source>
</evidence>
<dbReference type="EMBL" id="CP138858">
    <property type="protein sequence ID" value="WPJ95666.1"/>
    <property type="molecule type" value="Genomic_DNA"/>
</dbReference>
<evidence type="ECO:0000313" key="1">
    <source>
        <dbReference type="EMBL" id="WPJ95666.1"/>
    </source>
</evidence>
<organism evidence="1 2">
    <name type="scientific">Coraliomargarita algicola</name>
    <dbReference type="NCBI Taxonomy" id="3092156"/>
    <lineage>
        <taxon>Bacteria</taxon>
        <taxon>Pseudomonadati</taxon>
        <taxon>Verrucomicrobiota</taxon>
        <taxon>Opitutia</taxon>
        <taxon>Puniceicoccales</taxon>
        <taxon>Coraliomargaritaceae</taxon>
        <taxon>Coraliomargarita</taxon>
    </lineage>
</organism>
<dbReference type="Proteomes" id="UP001324993">
    <property type="component" value="Chromosome"/>
</dbReference>
<accession>A0ABZ0RHM6</accession>
<sequence>MQNFNLIESPWIPVRWRSASDHESPPLVSLKEAFSRSSEIADLDCAPHERIALTRLLVCITHAALGAPEDEDEWEGFGDTLAEDIPAYLQRDEIYPHFNLLGDGPRFLQSKVEKSAPLVPTSKLFPELSTNNNPTLLDHYGKYKSRDFSNADIALALLTFQNFYPPFKTGQPQGPCSKNSPLHTILLGKNLAKSILLNSLSLDIINEVYGKIGKPIWEEAAPPKDLSSFLTGLVPIHRKLWIKNAQDGFYHITADGGFKYPTYNDGFLIPSVSVVINKKGERYLLKAKIEKAIWRDLQTLSNIRQITTEIGFSSEAPLTLLAHEDSIKAKEARIWCGTLITNESKIEIQCESTYSIDHNILTAEGQHIYASGIDYCEKISVNLASSVKVYWQKITDPDPKKPAPGKGKAERHYWHSLDQEHRKLIQLASKPKDRIGKPKIGTPEAKDSWTTTVQKAALDAFDAVCPRNTPRELQAYAAGLRKLKLTIN</sequence>
<reference evidence="1 2" key="1">
    <citation type="submission" date="2023-11" db="EMBL/GenBank/DDBJ databases">
        <title>Coraliomargarita sp. nov., isolated from marine algae.</title>
        <authorList>
            <person name="Lee J.K."/>
            <person name="Baek J.H."/>
            <person name="Kim J.M."/>
            <person name="Choi D.G."/>
            <person name="Jeon C.O."/>
        </authorList>
    </citation>
    <scope>NUCLEOTIDE SEQUENCE [LARGE SCALE GENOMIC DNA]</scope>
    <source>
        <strain evidence="1 2">J2-16</strain>
    </source>
</reference>
<dbReference type="RefSeq" id="WP_319832544.1">
    <property type="nucleotide sequence ID" value="NZ_CP138858.1"/>
</dbReference>
<keyword evidence="2" id="KW-1185">Reference proteome</keyword>
<gene>
    <name evidence="1" type="primary">casA</name>
    <name evidence="1" type="ORF">SH580_19800</name>
</gene>
<dbReference type="Pfam" id="PF09481">
    <property type="entry name" value="CRISPR_Cse1"/>
    <property type="match status" value="1"/>
</dbReference>
<protein>
    <submittedName>
        <fullName evidence="1">Type I-E CRISPR-associated protein Cse1/CasA</fullName>
    </submittedName>
</protein>
<dbReference type="Gene3D" id="1.10.132.100">
    <property type="match status" value="1"/>
</dbReference>
<proteinExistence type="predicted"/>
<dbReference type="InterPro" id="IPR013381">
    <property type="entry name" value="CRISPR-assoc_prot_Cse1"/>
</dbReference>
<name>A0ABZ0RHM6_9BACT</name>
<dbReference type="NCBIfam" id="TIGR02547">
    <property type="entry name" value="casA_cse1"/>
    <property type="match status" value="1"/>
</dbReference>